<evidence type="ECO:0000313" key="2">
    <source>
        <dbReference type="Proteomes" id="UP000887577"/>
    </source>
</evidence>
<accession>A0A914Z6W6</accession>
<proteinExistence type="predicted"/>
<feature type="region of interest" description="Disordered" evidence="1">
    <location>
        <begin position="122"/>
        <end position="151"/>
    </location>
</feature>
<reference evidence="3" key="1">
    <citation type="submission" date="2022-11" db="UniProtKB">
        <authorList>
            <consortium name="WormBaseParasite"/>
        </authorList>
    </citation>
    <scope>IDENTIFICATION</scope>
</reference>
<organism evidence="2 3">
    <name type="scientific">Panagrolaimus superbus</name>
    <dbReference type="NCBI Taxonomy" id="310955"/>
    <lineage>
        <taxon>Eukaryota</taxon>
        <taxon>Metazoa</taxon>
        <taxon>Ecdysozoa</taxon>
        <taxon>Nematoda</taxon>
        <taxon>Chromadorea</taxon>
        <taxon>Rhabditida</taxon>
        <taxon>Tylenchina</taxon>
        <taxon>Panagrolaimomorpha</taxon>
        <taxon>Panagrolaimoidea</taxon>
        <taxon>Panagrolaimidae</taxon>
        <taxon>Panagrolaimus</taxon>
    </lineage>
</organism>
<name>A0A914Z6W6_9BILA</name>
<dbReference type="AlphaFoldDB" id="A0A914Z6W6"/>
<evidence type="ECO:0000313" key="3">
    <source>
        <dbReference type="WBParaSite" id="PSU_v2.g8077.t1"/>
    </source>
</evidence>
<keyword evidence="2" id="KW-1185">Reference proteome</keyword>
<dbReference type="Proteomes" id="UP000887577">
    <property type="component" value="Unplaced"/>
</dbReference>
<feature type="compositionally biased region" description="Basic and acidic residues" evidence="1">
    <location>
        <begin position="142"/>
        <end position="151"/>
    </location>
</feature>
<protein>
    <submittedName>
        <fullName evidence="3">Uncharacterized protein</fullName>
    </submittedName>
</protein>
<sequence length="151" mass="17310">MFVFIQKEFEEDKHFSDISITIPFELPARLLPPFPQNEARLLPDISIQFINKKIIDLTPYRPQILKRAISISPPVPVNEESTVATASESSNRIAPIIVEEFKTIEGCTSSGIKYIIRGDRSSGISSRMSSLDERQQRKRKRTETPEDYQKE</sequence>
<evidence type="ECO:0000256" key="1">
    <source>
        <dbReference type="SAM" id="MobiDB-lite"/>
    </source>
</evidence>
<dbReference type="WBParaSite" id="PSU_v2.g8077.t1">
    <property type="protein sequence ID" value="PSU_v2.g8077.t1"/>
    <property type="gene ID" value="PSU_v2.g8077"/>
</dbReference>